<reference evidence="1" key="1">
    <citation type="submission" date="2017-10" db="EMBL/GenBank/DDBJ databases">
        <title>Resolving the taxonomy of Roseburia spp., Eubacterium rectale and Agathobacter spp. through phylogenomic analysis.</title>
        <authorList>
            <person name="Sheridan P.O."/>
            <person name="Walker A.W."/>
            <person name="Duncan S.H."/>
            <person name="Scott K.P."/>
            <person name="Toole P.W.O."/>
            <person name="Luis P."/>
            <person name="Flint H.J."/>
        </authorList>
    </citation>
    <scope>NUCLEOTIDE SEQUENCE [LARGE SCALE GENOMIC DNA]</scope>
    <source>
        <strain evidence="1">JK10</strain>
    </source>
</reference>
<dbReference type="Proteomes" id="UP000224317">
    <property type="component" value="Unassembled WGS sequence"/>
</dbReference>
<evidence type="ECO:0000313" key="1">
    <source>
        <dbReference type="EMBL" id="PHU40306.1"/>
    </source>
</evidence>
<organism evidence="1 2">
    <name type="scientific">Pseudobutyrivibrio ruminis</name>
    <dbReference type="NCBI Taxonomy" id="46206"/>
    <lineage>
        <taxon>Bacteria</taxon>
        <taxon>Bacillati</taxon>
        <taxon>Bacillota</taxon>
        <taxon>Clostridia</taxon>
        <taxon>Lachnospirales</taxon>
        <taxon>Lachnospiraceae</taxon>
        <taxon>Pseudobutyrivibrio</taxon>
    </lineage>
</organism>
<gene>
    <name evidence="1" type="ORF">CSX00_06965</name>
</gene>
<dbReference type="RefSeq" id="WP_099413259.1">
    <property type="nucleotide sequence ID" value="NZ_PDYH01000022.1"/>
</dbReference>
<comment type="caution">
    <text evidence="1">The sequence shown here is derived from an EMBL/GenBank/DDBJ whole genome shotgun (WGS) entry which is preliminary data.</text>
</comment>
<keyword evidence="2" id="KW-1185">Reference proteome</keyword>
<name>A0A2G3EAI2_9FIRM</name>
<dbReference type="EMBL" id="PDYH01000022">
    <property type="protein sequence ID" value="PHU40306.1"/>
    <property type="molecule type" value="Genomic_DNA"/>
</dbReference>
<dbReference type="AlphaFoldDB" id="A0A2G3EAI2"/>
<accession>A0A2G3EAI2</accession>
<sequence length="118" mass="12290">MAIAPISGLTTYSPVASVQPMNYAVENAAGFSDVYNTESVKGGAAVTGTAPVQYPNARVEEPEESRPVDSTAILEGKKKTASQFNDIAAKFSSIKTSYNNSGVGNSYGMVGSRIDAFA</sequence>
<evidence type="ECO:0000313" key="2">
    <source>
        <dbReference type="Proteomes" id="UP000224317"/>
    </source>
</evidence>
<proteinExistence type="predicted"/>
<protein>
    <submittedName>
        <fullName evidence="1">Uncharacterized protein</fullName>
    </submittedName>
</protein>